<feature type="compositionally biased region" description="Basic and acidic residues" evidence="1">
    <location>
        <begin position="317"/>
        <end position="328"/>
    </location>
</feature>
<dbReference type="Proteomes" id="UP001642482">
    <property type="component" value="Unassembled WGS sequence"/>
</dbReference>
<dbReference type="EMBL" id="CAWUHD010000033">
    <property type="protein sequence ID" value="CAK7219907.1"/>
    <property type="molecule type" value="Genomic_DNA"/>
</dbReference>
<keyword evidence="3" id="KW-1185">Reference proteome</keyword>
<comment type="caution">
    <text evidence="2">The sequence shown here is derived from an EMBL/GenBank/DDBJ whole genome shotgun (WGS) entry which is preliminary data.</text>
</comment>
<evidence type="ECO:0000256" key="1">
    <source>
        <dbReference type="SAM" id="MobiDB-lite"/>
    </source>
</evidence>
<evidence type="ECO:0000313" key="3">
    <source>
        <dbReference type="Proteomes" id="UP001642482"/>
    </source>
</evidence>
<accession>A0ABP0BJV0</accession>
<proteinExistence type="predicted"/>
<gene>
    <name evidence="2" type="ORF">SEUCBS140593_004051</name>
</gene>
<name>A0ABP0BJV0_9PEZI</name>
<protein>
    <recommendedName>
        <fullName evidence="4">HNH nuclease domain-containing protein</fullName>
    </recommendedName>
</protein>
<feature type="region of interest" description="Disordered" evidence="1">
    <location>
        <begin position="311"/>
        <end position="336"/>
    </location>
</feature>
<evidence type="ECO:0000313" key="2">
    <source>
        <dbReference type="EMBL" id="CAK7219907.1"/>
    </source>
</evidence>
<organism evidence="2 3">
    <name type="scientific">Sporothrix eucalyptigena</name>
    <dbReference type="NCBI Taxonomy" id="1812306"/>
    <lineage>
        <taxon>Eukaryota</taxon>
        <taxon>Fungi</taxon>
        <taxon>Dikarya</taxon>
        <taxon>Ascomycota</taxon>
        <taxon>Pezizomycotina</taxon>
        <taxon>Sordariomycetes</taxon>
        <taxon>Sordariomycetidae</taxon>
        <taxon>Ophiostomatales</taxon>
        <taxon>Ophiostomataceae</taxon>
        <taxon>Sporothrix</taxon>
    </lineage>
</organism>
<reference evidence="2 3" key="1">
    <citation type="submission" date="2024-01" db="EMBL/GenBank/DDBJ databases">
        <authorList>
            <person name="Allen C."/>
            <person name="Tagirdzhanova G."/>
        </authorList>
    </citation>
    <scope>NUCLEOTIDE SEQUENCE [LARGE SCALE GENOMIC DNA]</scope>
</reference>
<sequence length="336" mass="38787">MGCSLYRDVEMLPIDPNVTDFKERVELLYRWYDMIEQITSKDSITAYHLVPFLLGSYQELRVKVERMENYNLLPHRFFQSLIVKNYTQNLINDHNDYEHLIQSQKRLSCSLCEPRPLNCDITKKWDGQPAPLLPYKSKDVVSLVHSAEKLGKLWGPAMEINFRNAACDVDLLASAHNQIYLAPELLPIWNMNQFGLKPIRNKEAIHAKEVWVQFHWFPKYQLHNHYEPSQLNRIQARRVLAQLHDVGDHPDDNGFMADQSAVYSIPKELKLKTGRLFKIKRAQCDGLPSLDLLEMRWHLARLAVMQGLGAQTAEPETYTKSETERDSASGDGAGSP</sequence>
<evidence type="ECO:0008006" key="4">
    <source>
        <dbReference type="Google" id="ProtNLM"/>
    </source>
</evidence>